<evidence type="ECO:0000256" key="11">
    <source>
        <dbReference type="RuleBase" id="RU000623"/>
    </source>
</evidence>
<keyword evidence="9 10" id="KW-0479">Metal-binding</keyword>
<proteinExistence type="inferred from homology"/>
<evidence type="ECO:0000256" key="10">
    <source>
        <dbReference type="PIRSR" id="PIRSR002560-1"/>
    </source>
</evidence>
<evidence type="ECO:0000256" key="7">
    <source>
        <dbReference type="ARBA" id="ARBA00023065"/>
    </source>
</evidence>
<dbReference type="Proteomes" id="UP000541136">
    <property type="component" value="Unassembled WGS sequence"/>
</dbReference>
<feature type="binding site" evidence="10">
    <location>
        <position position="50"/>
    </location>
    <ligand>
        <name>Fe cation</name>
        <dbReference type="ChEBI" id="CHEBI:24875"/>
        <label>3</label>
    </ligand>
</feature>
<reference evidence="13 14" key="1">
    <citation type="submission" date="2020-08" db="EMBL/GenBank/DDBJ databases">
        <title>Genomic Encyclopedia of Type Strains, Phase IV (KMG-IV): sequencing the most valuable type-strain genomes for metagenomic binning, comparative biology and taxonomic classification.</title>
        <authorList>
            <person name="Goeker M."/>
        </authorList>
    </citation>
    <scope>NUCLEOTIDE SEQUENCE [LARGE SCALE GENOMIC DNA]</scope>
    <source>
        <strain evidence="13 14">DSM 12141</strain>
    </source>
</reference>
<comment type="caution">
    <text evidence="13">The sequence shown here is derived from an EMBL/GenBank/DDBJ whole genome shotgun (WGS) entry which is preliminary data.</text>
</comment>
<evidence type="ECO:0000256" key="5">
    <source>
        <dbReference type="ARBA" id="ARBA00023002"/>
    </source>
</evidence>
<feature type="binding site" evidence="10">
    <location>
        <position position="51"/>
    </location>
    <ligand>
        <name>Fe cation</name>
        <dbReference type="ChEBI" id="CHEBI:24875"/>
        <label>1</label>
    </ligand>
</feature>
<feature type="binding site" evidence="10">
    <location>
        <position position="130"/>
    </location>
    <ligand>
        <name>Fe cation</name>
        <dbReference type="ChEBI" id="CHEBI:24875"/>
        <label>2</label>
    </ligand>
</feature>
<comment type="catalytic activity">
    <reaction evidence="8">
        <text>Fe(2+)(in) = Fe(2+)(out)</text>
        <dbReference type="Rhea" id="RHEA:28486"/>
        <dbReference type="ChEBI" id="CHEBI:29033"/>
    </reaction>
</comment>
<evidence type="ECO:0000256" key="6">
    <source>
        <dbReference type="ARBA" id="ARBA00023004"/>
    </source>
</evidence>
<dbReference type="GO" id="GO:0020037">
    <property type="term" value="F:heme binding"/>
    <property type="evidence" value="ECO:0007669"/>
    <property type="project" value="TreeGrafter"/>
</dbReference>
<keyword evidence="5 13" id="KW-0560">Oxidoreductase</keyword>
<gene>
    <name evidence="13" type="ORF">HNR28_000510</name>
</gene>
<evidence type="ECO:0000259" key="12">
    <source>
        <dbReference type="PROSITE" id="PS50905"/>
    </source>
</evidence>
<dbReference type="PROSITE" id="PS00549">
    <property type="entry name" value="BACTERIOFERRITIN"/>
    <property type="match status" value="1"/>
</dbReference>
<evidence type="ECO:0000256" key="9">
    <source>
        <dbReference type="PIRNR" id="PIRNR002560"/>
    </source>
</evidence>
<dbReference type="EMBL" id="JACHIB010000003">
    <property type="protein sequence ID" value="MBB6082485.1"/>
    <property type="molecule type" value="Genomic_DNA"/>
</dbReference>
<keyword evidence="2 9" id="KW-0409">Iron storage</keyword>
<dbReference type="PIRSF" id="PIRSF002560">
    <property type="entry name" value="Bacterioferritin"/>
    <property type="match status" value="1"/>
</dbReference>
<evidence type="ECO:0000313" key="13">
    <source>
        <dbReference type="EMBL" id="MBB6082485.1"/>
    </source>
</evidence>
<keyword evidence="4" id="KW-0410">Iron transport</keyword>
<evidence type="ECO:0000256" key="3">
    <source>
        <dbReference type="ARBA" id="ARBA00022448"/>
    </source>
</evidence>
<dbReference type="CDD" id="cd00907">
    <property type="entry name" value="Bacterioferritin"/>
    <property type="match status" value="1"/>
</dbReference>
<keyword evidence="6 9" id="KW-0408">Iron</keyword>
<feature type="binding site" evidence="10">
    <location>
        <position position="127"/>
    </location>
    <ligand>
        <name>Fe cation</name>
        <dbReference type="ChEBI" id="CHEBI:24875"/>
        <label>2</label>
    </ligand>
</feature>
<evidence type="ECO:0000256" key="8">
    <source>
        <dbReference type="ARBA" id="ARBA00036243"/>
    </source>
</evidence>
<dbReference type="GO" id="GO:0006826">
    <property type="term" value="P:iron ion transport"/>
    <property type="evidence" value="ECO:0007669"/>
    <property type="project" value="UniProtKB-KW"/>
</dbReference>
<dbReference type="GO" id="GO:0008199">
    <property type="term" value="F:ferric iron binding"/>
    <property type="evidence" value="ECO:0007669"/>
    <property type="project" value="InterPro"/>
</dbReference>
<feature type="domain" description="Ferritin-like diiron" evidence="12">
    <location>
        <begin position="1"/>
        <end position="145"/>
    </location>
</feature>
<evidence type="ECO:0000313" key="14">
    <source>
        <dbReference type="Proteomes" id="UP000541136"/>
    </source>
</evidence>
<dbReference type="GO" id="GO:0004322">
    <property type="term" value="F:ferroxidase activity"/>
    <property type="evidence" value="ECO:0007669"/>
    <property type="project" value="TreeGrafter"/>
</dbReference>
<comment type="similarity">
    <text evidence="1 9 11">Belongs to the bacterioferritin family.</text>
</comment>
<accession>A0A7W9TKP4</accession>
<dbReference type="PANTHER" id="PTHR30295">
    <property type="entry name" value="BACTERIOFERRITIN"/>
    <property type="match status" value="1"/>
</dbReference>
<keyword evidence="3" id="KW-0813">Transport</keyword>
<feature type="binding site" evidence="10">
    <location>
        <position position="127"/>
    </location>
    <ligand>
        <name>Fe cation</name>
        <dbReference type="ChEBI" id="CHEBI:24875"/>
        <label>1</label>
    </ligand>
</feature>
<feature type="binding site" evidence="10">
    <location>
        <position position="54"/>
    </location>
    <ligand>
        <name>Fe cation</name>
        <dbReference type="ChEBI" id="CHEBI:24875"/>
        <label>1</label>
    </ligand>
</feature>
<name>A0A7W9TKP4_CASDE</name>
<dbReference type="GO" id="GO:0005829">
    <property type="term" value="C:cytosol"/>
    <property type="evidence" value="ECO:0007669"/>
    <property type="project" value="TreeGrafter"/>
</dbReference>
<comment type="function">
    <text evidence="11">Iron-storage protein.</text>
</comment>
<dbReference type="InterPro" id="IPR002024">
    <property type="entry name" value="Bacterioferritin"/>
</dbReference>
<evidence type="ECO:0000256" key="1">
    <source>
        <dbReference type="ARBA" id="ARBA00008093"/>
    </source>
</evidence>
<dbReference type="NCBIfam" id="TIGR00754">
    <property type="entry name" value="bfr"/>
    <property type="match status" value="1"/>
</dbReference>
<sequence>MQGHPEVIAYLTKQLRGELAARDQYFLHSRRYLDMGLTKLHARSDHEMQEETQHADSLLQRLLMLEGEPDMRPDAFTAGTDVPGMLRADLALEYEVRASLREGIAICETHGDYVTRDLLLQQLHDTESDHAYWLEKQLGLIEKIGLQNYLQSQT</sequence>
<dbReference type="InterPro" id="IPR012347">
    <property type="entry name" value="Ferritin-like"/>
</dbReference>
<keyword evidence="7" id="KW-0406">Ion transport</keyword>
<dbReference type="InterPro" id="IPR008331">
    <property type="entry name" value="Ferritin_DPS_dom"/>
</dbReference>
<organism evidence="13 14">
    <name type="scientific">Castellaniella defragrans</name>
    <name type="common">Alcaligenes defragrans</name>
    <dbReference type="NCBI Taxonomy" id="75697"/>
    <lineage>
        <taxon>Bacteria</taxon>
        <taxon>Pseudomonadati</taxon>
        <taxon>Pseudomonadota</taxon>
        <taxon>Betaproteobacteria</taxon>
        <taxon>Burkholderiales</taxon>
        <taxon>Alcaligenaceae</taxon>
        <taxon>Castellaniella</taxon>
    </lineage>
</organism>
<dbReference type="AlphaFoldDB" id="A0A7W9TKP4"/>
<dbReference type="Gene3D" id="1.20.1260.10">
    <property type="match status" value="1"/>
</dbReference>
<dbReference type="PANTHER" id="PTHR30295:SF9">
    <property type="entry name" value="BACTERIOFERRITIN"/>
    <property type="match status" value="1"/>
</dbReference>
<evidence type="ECO:0000256" key="4">
    <source>
        <dbReference type="ARBA" id="ARBA00022496"/>
    </source>
</evidence>
<dbReference type="InterPro" id="IPR009078">
    <property type="entry name" value="Ferritin-like_SF"/>
</dbReference>
<protein>
    <recommendedName>
        <fullName evidence="9 11">Bacterioferritin</fullName>
    </recommendedName>
</protein>
<dbReference type="RefSeq" id="WP_043684434.1">
    <property type="nucleotide sequence ID" value="NZ_JACHIB010000003.1"/>
</dbReference>
<feature type="binding site" evidence="10">
    <location>
        <position position="46"/>
    </location>
    <ligand>
        <name>Fe cation</name>
        <dbReference type="ChEBI" id="CHEBI:24875"/>
        <label>3</label>
    </ligand>
</feature>
<keyword evidence="11" id="KW-0349">Heme</keyword>
<dbReference type="Pfam" id="PF00210">
    <property type="entry name" value="Ferritin"/>
    <property type="match status" value="1"/>
</dbReference>
<feature type="binding site" evidence="10">
    <location>
        <position position="18"/>
    </location>
    <ligand>
        <name>Fe cation</name>
        <dbReference type="ChEBI" id="CHEBI:24875"/>
        <label>1</label>
    </ligand>
</feature>
<dbReference type="SUPFAM" id="SSF47240">
    <property type="entry name" value="Ferritin-like"/>
    <property type="match status" value="1"/>
</dbReference>
<dbReference type="PROSITE" id="PS50905">
    <property type="entry name" value="FERRITIN_LIKE"/>
    <property type="match status" value="1"/>
</dbReference>
<feature type="binding site" evidence="10">
    <location>
        <position position="93"/>
    </location>
    <ligand>
        <name>Fe cation</name>
        <dbReference type="ChEBI" id="CHEBI:24875"/>
        <label>2</label>
    </ligand>
</feature>
<dbReference type="PRINTS" id="PR00601">
    <property type="entry name" value="BACFERRITIN"/>
</dbReference>
<dbReference type="GO" id="GO:0006879">
    <property type="term" value="P:intracellular iron ion homeostasis"/>
    <property type="evidence" value="ECO:0007669"/>
    <property type="project" value="UniProtKB-KW"/>
</dbReference>
<feature type="binding site" evidence="10">
    <location>
        <position position="51"/>
    </location>
    <ligand>
        <name>Fe cation</name>
        <dbReference type="ChEBI" id="CHEBI:24875"/>
        <label>2</label>
    </ligand>
</feature>
<evidence type="ECO:0000256" key="2">
    <source>
        <dbReference type="ARBA" id="ARBA00022434"/>
    </source>
</evidence>
<dbReference type="InterPro" id="IPR009040">
    <property type="entry name" value="Ferritin-like_diiron"/>
</dbReference>